<gene>
    <name evidence="2" type="ORF">OB960_06845</name>
</gene>
<name>A0AAP2YX28_9EURY</name>
<feature type="transmembrane region" description="Helical" evidence="1">
    <location>
        <begin position="28"/>
        <end position="48"/>
    </location>
</feature>
<feature type="transmembrane region" description="Helical" evidence="1">
    <location>
        <begin position="54"/>
        <end position="72"/>
    </location>
</feature>
<feature type="transmembrane region" description="Helical" evidence="1">
    <location>
        <begin position="238"/>
        <end position="258"/>
    </location>
</feature>
<organism evidence="2 3">
    <name type="scientific">Natronoglomus mannanivorans</name>
    <dbReference type="NCBI Taxonomy" id="2979990"/>
    <lineage>
        <taxon>Archaea</taxon>
        <taxon>Methanobacteriati</taxon>
        <taxon>Methanobacteriota</taxon>
        <taxon>Stenosarchaea group</taxon>
        <taxon>Halobacteria</taxon>
        <taxon>Halobacteriales</taxon>
        <taxon>Natrialbaceae</taxon>
        <taxon>Natronoglomus</taxon>
    </lineage>
</organism>
<proteinExistence type="predicted"/>
<protein>
    <submittedName>
        <fullName evidence="2">Uncharacterized protein</fullName>
    </submittedName>
</protein>
<keyword evidence="1" id="KW-0812">Transmembrane</keyword>
<reference evidence="2" key="1">
    <citation type="submission" date="2022-09" db="EMBL/GenBank/DDBJ databases">
        <title>Enrichment on poylsaccharides allowed isolation of novel metabolic and taxonomic groups of Haloarchaea.</title>
        <authorList>
            <person name="Sorokin D.Y."/>
            <person name="Elcheninov A.G."/>
            <person name="Khizhniak T.V."/>
            <person name="Kolganova T.V."/>
            <person name="Kublanov I.V."/>
        </authorList>
    </citation>
    <scope>NUCLEOTIDE SEQUENCE</scope>
    <source>
        <strain evidence="2">AArc-xg1-1</strain>
    </source>
</reference>
<evidence type="ECO:0000313" key="2">
    <source>
        <dbReference type="EMBL" id="MCU4741114.1"/>
    </source>
</evidence>
<evidence type="ECO:0000313" key="3">
    <source>
        <dbReference type="Proteomes" id="UP001321018"/>
    </source>
</evidence>
<dbReference type="InterPro" id="IPR055941">
    <property type="entry name" value="DUF7519"/>
</dbReference>
<feature type="transmembrane region" description="Helical" evidence="1">
    <location>
        <begin position="466"/>
        <end position="491"/>
    </location>
</feature>
<dbReference type="AlphaFoldDB" id="A0AAP2YX28"/>
<feature type="transmembrane region" description="Helical" evidence="1">
    <location>
        <begin position="415"/>
        <end position="442"/>
    </location>
</feature>
<dbReference type="Proteomes" id="UP001321018">
    <property type="component" value="Unassembled WGS sequence"/>
</dbReference>
<feature type="transmembrane region" description="Helical" evidence="1">
    <location>
        <begin position="104"/>
        <end position="124"/>
    </location>
</feature>
<comment type="caution">
    <text evidence="2">The sequence shown here is derived from an EMBL/GenBank/DDBJ whole genome shotgun (WGS) entry which is preliminary data.</text>
</comment>
<keyword evidence="1" id="KW-0472">Membrane</keyword>
<feature type="transmembrane region" description="Helical" evidence="1">
    <location>
        <begin position="498"/>
        <end position="518"/>
    </location>
</feature>
<accession>A0AAP2YX28</accession>
<feature type="transmembrane region" description="Helical" evidence="1">
    <location>
        <begin position="196"/>
        <end position="217"/>
    </location>
</feature>
<sequence length="520" mass="52480">MLSPLTTLVRTIDATIGLPEETSRIPPVTAVVVGTIALATLLGIGVAVDAADDVAIGLVLGIVLAVAIALAASDRPVTIVAGTGLLLVAAPLFVYVPVYRFFDLGRPLSSVVVVSGALVGYGIVRFRFDAFGTRVGYVALGQLFGAIAAASLVTVGLVFTRVETVSAVFGEAVPSVGDAIDVLLVPSPSETALVEFSALIALAVVAVWLALAALPIVQLVPGRHETAVDDALDIVDNVLGATFALCVVTFVVSLAALGNVNRLEAVYYDLSPTLHAVLSTVVESSLLRLLLVQVILVSFVVAVAVELLAAVGTRRLDDAPSRIVPAVLWGLLFVVAIAVAAPSVLESVAGSLEPAQERALTTATEEFGPVVVGLLAGVVGLWFAGVALLAIPAASGLGFVPDRTAGVRLVMGGTFLATVAGAVGGIGTVVLVGGIVATMVIWDVGEFGLGLTEELGRSAPTRHGELVHVAGSVVVGGLLFAGTIATAGFLAGTTLEGALVLPALVFATVAAVALTIAIRG</sequence>
<dbReference type="RefSeq" id="WP_338002945.1">
    <property type="nucleotide sequence ID" value="NZ_JAOPKA010000003.1"/>
</dbReference>
<dbReference type="Pfam" id="PF24363">
    <property type="entry name" value="DUF7519"/>
    <property type="match status" value="1"/>
</dbReference>
<dbReference type="EMBL" id="JAOPKA010000003">
    <property type="protein sequence ID" value="MCU4741114.1"/>
    <property type="molecule type" value="Genomic_DNA"/>
</dbReference>
<feature type="transmembrane region" description="Helical" evidence="1">
    <location>
        <begin position="323"/>
        <end position="345"/>
    </location>
</feature>
<feature type="transmembrane region" description="Helical" evidence="1">
    <location>
        <begin position="79"/>
        <end position="98"/>
    </location>
</feature>
<feature type="transmembrane region" description="Helical" evidence="1">
    <location>
        <begin position="290"/>
        <end position="311"/>
    </location>
</feature>
<feature type="transmembrane region" description="Helical" evidence="1">
    <location>
        <begin position="370"/>
        <end position="394"/>
    </location>
</feature>
<feature type="transmembrane region" description="Helical" evidence="1">
    <location>
        <begin position="136"/>
        <end position="159"/>
    </location>
</feature>
<keyword evidence="1" id="KW-1133">Transmembrane helix</keyword>
<evidence type="ECO:0000256" key="1">
    <source>
        <dbReference type="SAM" id="Phobius"/>
    </source>
</evidence>